<keyword evidence="3 4" id="KW-0727">SH2 domain</keyword>
<evidence type="ECO:0008006" key="9">
    <source>
        <dbReference type="Google" id="ProtNLM"/>
    </source>
</evidence>
<dbReference type="InterPro" id="IPR000159">
    <property type="entry name" value="RA_dom"/>
</dbReference>
<comment type="subcellular location">
    <subcellularLocation>
        <location evidence="1">Cytoplasm</location>
    </subcellularLocation>
</comment>
<keyword evidence="8" id="KW-1185">Reference proteome</keyword>
<dbReference type="Gene3D" id="3.10.20.90">
    <property type="entry name" value="Phosphatidylinositol 3-kinase Catalytic Subunit, Chain A, domain 1"/>
    <property type="match status" value="1"/>
</dbReference>
<dbReference type="Gene3D" id="3.30.505.10">
    <property type="entry name" value="SH2 domain"/>
    <property type="match status" value="1"/>
</dbReference>
<dbReference type="InterPro" id="IPR000980">
    <property type="entry name" value="SH2"/>
</dbReference>
<sequence length="557" mass="62411">MAEAGGNSSSGSGNESDNDHSICRLFSSTCCCGMGMKLKCLEGNGANNSYILLDSVSENKDHSTEKQEELHFFNDDGSCTDVVVEKNLRAGDLCLLLAVKNRVTKDLSWSIVEHWIENGLERVLEDHEDVLSVHRQTEGGAKKFIFRRIQNKYDFFTEPETFFPTDMVDLRNCDDSDNESGQSAVIDTLLQTTEECPSIFSQVCMQEPNRTSWVKTFLLLKDNNLYMSSKVHVVAKFLRQWKSKSDFSYKPLDEQDGNKIGGGEDDRSHQDLQPLADLRQYEIYSCLNAKNQLRAPTEFGICLRRTTEDDFSSSIVLSCECARDRTCWLTVMRLAKYGKQLRENYKAFKNKQESVNSKEYNSFAVPNESIRSRVAMDFTGREGRIVEDPTEAKAIAISEGIAWKKRWRANVAQQARRGCVATDSIHQGQPWFHKSLSREQASSLIMNHGTQDGVFLVRESRSNPGCFVLSLKCSSKVIHVPIQPITDPVRDTLCFTLDSGVTKFFDLLQLVEFYQLNAGCLPTRLTSYLERSRDGSGGIVASSGCGGGSGGSGEVQF</sequence>
<organism evidence="7 8">
    <name type="scientific">Rhodnius prolixus</name>
    <name type="common">Triatomid bug</name>
    <dbReference type="NCBI Taxonomy" id="13249"/>
    <lineage>
        <taxon>Eukaryota</taxon>
        <taxon>Metazoa</taxon>
        <taxon>Ecdysozoa</taxon>
        <taxon>Arthropoda</taxon>
        <taxon>Hexapoda</taxon>
        <taxon>Insecta</taxon>
        <taxon>Pterygota</taxon>
        <taxon>Neoptera</taxon>
        <taxon>Paraneoptera</taxon>
        <taxon>Hemiptera</taxon>
        <taxon>Heteroptera</taxon>
        <taxon>Panheteroptera</taxon>
        <taxon>Cimicomorpha</taxon>
        <taxon>Reduviidae</taxon>
        <taxon>Triatominae</taxon>
        <taxon>Rhodnius</taxon>
    </lineage>
</organism>
<dbReference type="PRINTS" id="PR00401">
    <property type="entry name" value="SH2DOMAIN"/>
</dbReference>
<dbReference type="EMBL" id="ACPB03000851">
    <property type="status" value="NOT_ANNOTATED_CDS"/>
    <property type="molecule type" value="Genomic_DNA"/>
</dbReference>
<feature type="domain" description="Ras-associating" evidence="6">
    <location>
        <begin position="66"/>
        <end position="151"/>
    </location>
</feature>
<dbReference type="SUPFAM" id="SSF54236">
    <property type="entry name" value="Ubiquitin-like"/>
    <property type="match status" value="1"/>
</dbReference>
<proteinExistence type="predicted"/>
<feature type="domain" description="SH2" evidence="5">
    <location>
        <begin position="431"/>
        <end position="529"/>
    </location>
</feature>
<dbReference type="RefSeq" id="XP_073976552.1">
    <property type="nucleotide sequence ID" value="XM_074120451.1"/>
</dbReference>
<name>A0ABL0EEZ4_RHOPR</name>
<accession>A0ABL0EEZ4</accession>
<evidence type="ECO:0000256" key="3">
    <source>
        <dbReference type="ARBA" id="ARBA00022999"/>
    </source>
</evidence>
<dbReference type="InterPro" id="IPR029071">
    <property type="entry name" value="Ubiquitin-like_domsf"/>
</dbReference>
<evidence type="ECO:0000259" key="5">
    <source>
        <dbReference type="PROSITE" id="PS50001"/>
    </source>
</evidence>
<dbReference type="SUPFAM" id="SSF55550">
    <property type="entry name" value="SH2 domain"/>
    <property type="match status" value="1"/>
</dbReference>
<dbReference type="InterPro" id="IPR011993">
    <property type="entry name" value="PH-like_dom_sf"/>
</dbReference>
<evidence type="ECO:0000256" key="1">
    <source>
        <dbReference type="ARBA" id="ARBA00004496"/>
    </source>
</evidence>
<evidence type="ECO:0000256" key="4">
    <source>
        <dbReference type="PROSITE-ProRule" id="PRU00191"/>
    </source>
</evidence>
<dbReference type="InterPro" id="IPR015042">
    <property type="entry name" value="BPS-dom"/>
</dbReference>
<dbReference type="SMART" id="SM00252">
    <property type="entry name" value="SH2"/>
    <property type="match status" value="1"/>
</dbReference>
<dbReference type="PROSITE" id="PS50200">
    <property type="entry name" value="RA"/>
    <property type="match status" value="1"/>
</dbReference>
<dbReference type="EnsemblMetazoa" id="RPRC013843.R37">
    <property type="protein sequence ID" value="RPRC013843.P37"/>
    <property type="gene ID" value="RPRC013843"/>
</dbReference>
<dbReference type="EMBL" id="ACPB03000849">
    <property type="status" value="NOT_ANNOTATED_CDS"/>
    <property type="molecule type" value="Genomic_DNA"/>
</dbReference>
<dbReference type="CDD" id="cd01259">
    <property type="entry name" value="PH_APBB1IP"/>
    <property type="match status" value="1"/>
</dbReference>
<dbReference type="EMBL" id="ACPB03000853">
    <property type="status" value="NOT_ANNOTATED_CDS"/>
    <property type="molecule type" value="Genomic_DNA"/>
</dbReference>
<dbReference type="Pfam" id="PF08947">
    <property type="entry name" value="BPS"/>
    <property type="match status" value="1"/>
</dbReference>
<dbReference type="InterPro" id="IPR039665">
    <property type="entry name" value="PH_APBB1IP"/>
</dbReference>
<dbReference type="Gene3D" id="2.30.29.30">
    <property type="entry name" value="Pleckstrin-homology domain (PH domain)/Phosphotyrosine-binding domain (PTB)"/>
    <property type="match status" value="1"/>
</dbReference>
<keyword evidence="2" id="KW-0963">Cytoplasm</keyword>
<dbReference type="SMART" id="SM00314">
    <property type="entry name" value="RA"/>
    <property type="match status" value="1"/>
</dbReference>
<evidence type="ECO:0000256" key="2">
    <source>
        <dbReference type="ARBA" id="ARBA00022490"/>
    </source>
</evidence>
<dbReference type="PANTHER" id="PTHR11243:SF38">
    <property type="entry name" value="GROWTH FACTOR RECEPTOR-BOUND PROTEIN 14-LIKE ISOFORM X1"/>
    <property type="match status" value="1"/>
</dbReference>
<dbReference type="GeneID" id="141450247"/>
<dbReference type="PANTHER" id="PTHR11243">
    <property type="entry name" value="GROWTH FACTOR RECEPTOR-BOUND PROTEIN"/>
    <property type="match status" value="1"/>
</dbReference>
<evidence type="ECO:0000313" key="8">
    <source>
        <dbReference type="Proteomes" id="UP000015103"/>
    </source>
</evidence>
<dbReference type="PROSITE" id="PS50001">
    <property type="entry name" value="SH2"/>
    <property type="match status" value="1"/>
</dbReference>
<dbReference type="EMBL" id="ACPB03000852">
    <property type="status" value="NOT_ANNOTATED_CDS"/>
    <property type="molecule type" value="Genomic_DNA"/>
</dbReference>
<evidence type="ECO:0000259" key="6">
    <source>
        <dbReference type="PROSITE" id="PS50200"/>
    </source>
</evidence>
<protein>
    <recommendedName>
        <fullName evidence="9">Growth factor receptor-bound protein 14</fullName>
    </recommendedName>
</protein>
<dbReference type="Proteomes" id="UP000015103">
    <property type="component" value="Unassembled WGS sequence"/>
</dbReference>
<dbReference type="Pfam" id="PF00017">
    <property type="entry name" value="SH2"/>
    <property type="match status" value="1"/>
</dbReference>
<reference evidence="7" key="1">
    <citation type="submission" date="2025-05" db="UniProtKB">
        <authorList>
            <consortium name="EnsemblMetazoa"/>
        </authorList>
    </citation>
    <scope>IDENTIFICATION</scope>
</reference>
<dbReference type="InterPro" id="IPR036860">
    <property type="entry name" value="SH2_dom_sf"/>
</dbReference>
<dbReference type="InterPro" id="IPR039664">
    <property type="entry name" value="GRB/APBB1IP"/>
</dbReference>
<dbReference type="Pfam" id="PF21989">
    <property type="entry name" value="RA_2"/>
    <property type="match status" value="1"/>
</dbReference>
<dbReference type="EMBL" id="ACPB03000850">
    <property type="status" value="NOT_ANNOTATED_CDS"/>
    <property type="molecule type" value="Genomic_DNA"/>
</dbReference>
<evidence type="ECO:0000313" key="7">
    <source>
        <dbReference type="EnsemblMetazoa" id="RPRC013843.P37"/>
    </source>
</evidence>